<evidence type="ECO:0000313" key="2">
    <source>
        <dbReference type="EMBL" id="MFC4904635.1"/>
    </source>
</evidence>
<dbReference type="Proteomes" id="UP001595797">
    <property type="component" value="Unassembled WGS sequence"/>
</dbReference>
<sequence>MLAVARRTDTDYGQTLEPAGIPGDQWADEQHLLELVKTGRIVDTTTASAIAVLQACGELVA</sequence>
<protein>
    <submittedName>
        <fullName evidence="2">Uncharacterized protein</fullName>
    </submittedName>
</protein>
<reference evidence="3" key="1">
    <citation type="journal article" date="2019" name="Int. J. Syst. Evol. Microbiol.">
        <title>The Global Catalogue of Microorganisms (GCM) 10K type strain sequencing project: providing services to taxonomists for standard genome sequencing and annotation.</title>
        <authorList>
            <consortium name="The Broad Institute Genomics Platform"/>
            <consortium name="The Broad Institute Genome Sequencing Center for Infectious Disease"/>
            <person name="Wu L."/>
            <person name="Ma J."/>
        </authorList>
    </citation>
    <scope>NUCLEOTIDE SEQUENCE [LARGE SCALE GENOMIC DNA]</scope>
    <source>
        <strain evidence="3">CGMCC 4.6946</strain>
    </source>
</reference>
<accession>A0ABV9TN58</accession>
<evidence type="ECO:0000256" key="1">
    <source>
        <dbReference type="SAM" id="MobiDB-lite"/>
    </source>
</evidence>
<organism evidence="2 3">
    <name type="scientific">Kocuria oceani</name>
    <dbReference type="NCBI Taxonomy" id="988827"/>
    <lineage>
        <taxon>Bacteria</taxon>
        <taxon>Bacillati</taxon>
        <taxon>Actinomycetota</taxon>
        <taxon>Actinomycetes</taxon>
        <taxon>Micrococcales</taxon>
        <taxon>Micrococcaceae</taxon>
        <taxon>Kocuria</taxon>
    </lineage>
</organism>
<proteinExistence type="predicted"/>
<keyword evidence="3" id="KW-1185">Reference proteome</keyword>
<feature type="region of interest" description="Disordered" evidence="1">
    <location>
        <begin position="1"/>
        <end position="23"/>
    </location>
</feature>
<evidence type="ECO:0000313" key="3">
    <source>
        <dbReference type="Proteomes" id="UP001595797"/>
    </source>
</evidence>
<name>A0ABV9TN58_9MICC</name>
<gene>
    <name evidence="2" type="ORF">ACFPCS_13755</name>
</gene>
<feature type="compositionally biased region" description="Basic and acidic residues" evidence="1">
    <location>
        <begin position="1"/>
        <end position="10"/>
    </location>
</feature>
<dbReference type="EMBL" id="JBHSIW010000019">
    <property type="protein sequence ID" value="MFC4904635.1"/>
    <property type="molecule type" value="Genomic_DNA"/>
</dbReference>
<dbReference type="RefSeq" id="WP_277552611.1">
    <property type="nucleotide sequence ID" value="NZ_JARAMH010000032.1"/>
</dbReference>
<comment type="caution">
    <text evidence="2">The sequence shown here is derived from an EMBL/GenBank/DDBJ whole genome shotgun (WGS) entry which is preliminary data.</text>
</comment>